<organism evidence="2 3">
    <name type="scientific">Pseudomonas turukhanskensis</name>
    <dbReference type="NCBI Taxonomy" id="1806536"/>
    <lineage>
        <taxon>Bacteria</taxon>
        <taxon>Pseudomonadati</taxon>
        <taxon>Pseudomonadota</taxon>
        <taxon>Gammaproteobacteria</taxon>
        <taxon>Pseudomonadales</taxon>
        <taxon>Pseudomonadaceae</taxon>
        <taxon>Pseudomonas</taxon>
    </lineage>
</organism>
<gene>
    <name evidence="2" type="ORF">GCM10017655_46600</name>
</gene>
<evidence type="ECO:0000259" key="1">
    <source>
        <dbReference type="Pfam" id="PF13438"/>
    </source>
</evidence>
<evidence type="ECO:0000313" key="2">
    <source>
        <dbReference type="EMBL" id="GLK91596.1"/>
    </source>
</evidence>
<comment type="caution">
    <text evidence="2">The sequence shown here is derived from an EMBL/GenBank/DDBJ whole genome shotgun (WGS) entry which is preliminary data.</text>
</comment>
<dbReference type="Pfam" id="PF13438">
    <property type="entry name" value="DUF4113"/>
    <property type="match status" value="1"/>
</dbReference>
<name>A0A9W6KB64_9PSED</name>
<evidence type="ECO:0000313" key="3">
    <source>
        <dbReference type="Proteomes" id="UP001143328"/>
    </source>
</evidence>
<reference evidence="2" key="1">
    <citation type="journal article" date="2014" name="Int. J. Syst. Evol. Microbiol.">
        <title>Complete genome sequence of Corynebacterium casei LMG S-19264T (=DSM 44701T), isolated from a smear-ripened cheese.</title>
        <authorList>
            <consortium name="US DOE Joint Genome Institute (JGI-PGF)"/>
            <person name="Walter F."/>
            <person name="Albersmeier A."/>
            <person name="Kalinowski J."/>
            <person name="Ruckert C."/>
        </authorList>
    </citation>
    <scope>NUCLEOTIDE SEQUENCE</scope>
    <source>
        <strain evidence="2">VKM B-2935</strain>
    </source>
</reference>
<dbReference type="InterPro" id="IPR025188">
    <property type="entry name" value="DUF4113"/>
</dbReference>
<dbReference type="RefSeq" id="WP_271197846.1">
    <property type="nucleotide sequence ID" value="NZ_BSFN01000022.1"/>
</dbReference>
<accession>A0A9W6KB64</accession>
<dbReference type="Proteomes" id="UP001143328">
    <property type="component" value="Unassembled WGS sequence"/>
</dbReference>
<keyword evidence="3" id="KW-1185">Reference proteome</keyword>
<feature type="domain" description="DUF4113" evidence="1">
    <location>
        <begin position="80"/>
        <end position="125"/>
    </location>
</feature>
<dbReference type="AlphaFoldDB" id="A0A9W6KB64"/>
<protein>
    <recommendedName>
        <fullName evidence="1">DUF4113 domain-containing protein</fullName>
    </recommendedName>
</protein>
<reference evidence="2" key="2">
    <citation type="submission" date="2023-01" db="EMBL/GenBank/DDBJ databases">
        <authorList>
            <person name="Sun Q."/>
            <person name="Evtushenko L."/>
        </authorList>
    </citation>
    <scope>NUCLEOTIDE SEQUENCE</scope>
    <source>
        <strain evidence="2">VKM B-2935</strain>
    </source>
</reference>
<proteinExistence type="predicted"/>
<dbReference type="EMBL" id="BSFN01000022">
    <property type="protein sequence ID" value="GLK91596.1"/>
    <property type="molecule type" value="Genomic_DNA"/>
</dbReference>
<sequence length="126" mass="14050">MFNPDEAKYANGVVHQQPYPTDDIRALVQAAIATLDKVFRPGFSYSKAEVMLLGLYKRNEVTQDLFTAGQTSASERTVDVLARINSRWGKSCLRPARVPGDPEWVMRREMMSPGYTTNLGQLLAVG</sequence>